<dbReference type="Gene3D" id="2.150.10.10">
    <property type="entry name" value="Serralysin-like metalloprotease, C-terminal"/>
    <property type="match status" value="1"/>
</dbReference>
<accession>A0A0S1SKM1</accession>
<organism evidence="1 2">
    <name type="scientific">Candidatus Peribacter riflensis</name>
    <dbReference type="NCBI Taxonomy" id="1735162"/>
    <lineage>
        <taxon>Bacteria</taxon>
        <taxon>Candidatus Peregrinibacteriota</taxon>
        <taxon>Candidatus Peribacteria</taxon>
        <taxon>Candidatus Peribacterales</taxon>
        <taxon>Candidatus Peribacteraceae</taxon>
        <taxon>Candidatus Peribacter</taxon>
    </lineage>
</organism>
<dbReference type="GO" id="GO:0005509">
    <property type="term" value="F:calcium ion binding"/>
    <property type="evidence" value="ECO:0007669"/>
    <property type="project" value="InterPro"/>
</dbReference>
<proteinExistence type="predicted"/>
<dbReference type="EMBL" id="CP013065">
    <property type="protein sequence ID" value="ALM13286.1"/>
    <property type="molecule type" value="Genomic_DNA"/>
</dbReference>
<dbReference type="SUPFAM" id="SSF51120">
    <property type="entry name" value="beta-Roll"/>
    <property type="match status" value="1"/>
</dbReference>
<reference evidence="2" key="1">
    <citation type="submission" date="2015-10" db="EMBL/GenBank/DDBJ databases">
        <title>Analysis of five complete genome sequences for members of the class Peribacteria in the recently recognized Peregrinibacteria bacterial phylum.</title>
        <authorList>
            <person name="Anantharaman K."/>
            <person name="Brown C.T."/>
            <person name="Burstein D."/>
            <person name="Castelle C.J."/>
            <person name="Probst A.J."/>
            <person name="Thomas B.C."/>
            <person name="Williams K.H."/>
            <person name="Banfield J.F."/>
        </authorList>
    </citation>
    <scope>NUCLEOTIDE SEQUENCE [LARGE SCALE GENOMIC DNA]</scope>
</reference>
<evidence type="ECO:0000313" key="2">
    <source>
        <dbReference type="Proteomes" id="UP000069135"/>
    </source>
</evidence>
<protein>
    <submittedName>
        <fullName evidence="1">Putative secreted calcium-binding protein</fullName>
    </submittedName>
</protein>
<name>A0A0S1SS15_9BACT</name>
<sequence>MRVSTFAQKTGCLLRFESLEQRMMLSVDWFRVWIAAQDTGTVSDAWISVEGHGPITFGDSDQDGLADLTVENINAVGQTRVQTYEAPVEISALAVAGYWGPAQIDATQLQAEFWCWGGYLDTAVFGARDYPNHITGESGNDYILGGNQSDELWGEAGHDWLLGGTGRDTLWGGEGVDVLSGNLIDGGAYADGVQDYLDAGCGAADYYGFEKIDIVVPDNVAWIHDLYFEALYHTPAPYPDPVPVPADFCVADQQYDPAGEYWLLRGHSLVLSASSFCDPLGRVPVNVTIDGVDHGLHLFASHLRIEVPDIHSVHIDVEADRQLTEAGYRIDVVLLPPLLS</sequence>
<reference evidence="1 2" key="2">
    <citation type="journal article" date="2016" name="PeerJ">
        <title>Analysis of five complete genome sequences for members of the class Peribacteria in the recently recognized Peregrinibacteria bacterial phylum.</title>
        <authorList>
            <person name="Anantharaman K."/>
            <person name="Brown C.T."/>
            <person name="Burstein D."/>
            <person name="Castelle C.J."/>
            <person name="Probst A.J."/>
            <person name="Thomas B.C."/>
            <person name="Williams K.H."/>
            <person name="Banfield J.F."/>
        </authorList>
    </citation>
    <scope>NUCLEOTIDE SEQUENCE [LARGE SCALE GENOMIC DNA]</scope>
    <source>
        <strain evidence="1">RIFOXYD1_FULL_PER-ii_59_16</strain>
    </source>
</reference>
<dbReference type="STRING" id="1735162.PeribacterB2_0604"/>
<gene>
    <name evidence="1" type="ORF">PeribacterD1_0605</name>
</gene>
<dbReference type="AlphaFoldDB" id="A0A0S1SS15"/>
<dbReference type="InterPro" id="IPR001343">
    <property type="entry name" value="Hemolysn_Ca-bd"/>
</dbReference>
<dbReference type="PROSITE" id="PS00330">
    <property type="entry name" value="HEMOLYSIN_CALCIUM"/>
    <property type="match status" value="2"/>
</dbReference>
<accession>A0A0S1SS15</accession>
<dbReference type="InterPro" id="IPR011049">
    <property type="entry name" value="Serralysin-like_metalloprot_C"/>
</dbReference>
<accession>A0A0S1SPG2</accession>
<dbReference type="Pfam" id="PF00353">
    <property type="entry name" value="HemolysinCabind"/>
    <property type="match status" value="1"/>
</dbReference>
<dbReference type="PRINTS" id="PR00313">
    <property type="entry name" value="CABNDNGRPT"/>
</dbReference>
<dbReference type="InterPro" id="IPR018511">
    <property type="entry name" value="Hemolysin-typ_Ca-bd_CS"/>
</dbReference>
<evidence type="ECO:0000313" key="1">
    <source>
        <dbReference type="EMBL" id="ALM13286.1"/>
    </source>
</evidence>
<dbReference type="Proteomes" id="UP000069135">
    <property type="component" value="Chromosome"/>
</dbReference>